<dbReference type="InterPro" id="IPR011042">
    <property type="entry name" value="6-blade_b-propeller_TolB-like"/>
</dbReference>
<dbReference type="InterPro" id="IPR029058">
    <property type="entry name" value="AB_hydrolase_fold"/>
</dbReference>
<dbReference type="Pfam" id="PF07676">
    <property type="entry name" value="PD40"/>
    <property type="match status" value="2"/>
</dbReference>
<reference evidence="5" key="1">
    <citation type="journal article" date="2014" name="Int. J. Syst. Evol. Microbiol.">
        <title>Complete genome sequence of Corynebacterium casei LMG S-19264T (=DSM 44701T), isolated from a smear-ripened cheese.</title>
        <authorList>
            <consortium name="US DOE Joint Genome Institute (JGI-PGF)"/>
            <person name="Walter F."/>
            <person name="Albersmeier A."/>
            <person name="Kalinowski J."/>
            <person name="Ruckert C."/>
        </authorList>
    </citation>
    <scope>NUCLEOTIDE SEQUENCE</scope>
    <source>
        <strain evidence="5">KCTC 12988</strain>
    </source>
</reference>
<proteinExistence type="predicted"/>
<dbReference type="EMBL" id="BMXI01000018">
    <property type="protein sequence ID" value="GHC64703.1"/>
    <property type="molecule type" value="Genomic_DNA"/>
</dbReference>
<gene>
    <name evidence="5" type="ORF">GCM10007100_35440</name>
</gene>
<evidence type="ECO:0000313" key="5">
    <source>
        <dbReference type="EMBL" id="GHC64703.1"/>
    </source>
</evidence>
<dbReference type="InterPro" id="IPR011659">
    <property type="entry name" value="WD40"/>
</dbReference>
<organism evidence="5 6">
    <name type="scientific">Roseibacillus persicicus</name>
    <dbReference type="NCBI Taxonomy" id="454148"/>
    <lineage>
        <taxon>Bacteria</taxon>
        <taxon>Pseudomonadati</taxon>
        <taxon>Verrucomicrobiota</taxon>
        <taxon>Verrucomicrobiia</taxon>
        <taxon>Verrucomicrobiales</taxon>
        <taxon>Verrucomicrobiaceae</taxon>
        <taxon>Roseibacillus</taxon>
    </lineage>
</organism>
<dbReference type="Gene3D" id="3.40.50.1820">
    <property type="entry name" value="alpha/beta hydrolase"/>
    <property type="match status" value="1"/>
</dbReference>
<evidence type="ECO:0000256" key="2">
    <source>
        <dbReference type="ARBA" id="ARBA00022825"/>
    </source>
</evidence>
<keyword evidence="1" id="KW-0378">Hydrolase</keyword>
<evidence type="ECO:0000313" key="6">
    <source>
        <dbReference type="Proteomes" id="UP000644507"/>
    </source>
</evidence>
<reference evidence="5" key="2">
    <citation type="submission" date="2020-09" db="EMBL/GenBank/DDBJ databases">
        <authorList>
            <person name="Sun Q."/>
            <person name="Kim S."/>
        </authorList>
    </citation>
    <scope>NUCLEOTIDE SEQUENCE</scope>
    <source>
        <strain evidence="5">KCTC 12988</strain>
    </source>
</reference>
<dbReference type="GO" id="GO:0004252">
    <property type="term" value="F:serine-type endopeptidase activity"/>
    <property type="evidence" value="ECO:0007669"/>
    <property type="project" value="TreeGrafter"/>
</dbReference>
<keyword evidence="2" id="KW-0720">Serine protease</keyword>
<evidence type="ECO:0000256" key="1">
    <source>
        <dbReference type="ARBA" id="ARBA00022801"/>
    </source>
</evidence>
<dbReference type="PANTHER" id="PTHR42776">
    <property type="entry name" value="SERINE PEPTIDASE S9 FAMILY MEMBER"/>
    <property type="match status" value="1"/>
</dbReference>
<accession>A0A918TV66</accession>
<feature type="chain" id="PRO_5037548433" evidence="3">
    <location>
        <begin position="23"/>
        <end position="671"/>
    </location>
</feature>
<name>A0A918TV66_9BACT</name>
<dbReference type="Pfam" id="PF00326">
    <property type="entry name" value="Peptidase_S9"/>
    <property type="match status" value="1"/>
</dbReference>
<evidence type="ECO:0000256" key="3">
    <source>
        <dbReference type="SAM" id="SignalP"/>
    </source>
</evidence>
<dbReference type="PANTHER" id="PTHR42776:SF27">
    <property type="entry name" value="DIPEPTIDYL PEPTIDASE FAMILY MEMBER 6"/>
    <property type="match status" value="1"/>
</dbReference>
<sequence>MPRPPLSFLASLVFTNCSLLMAEPQAMTAVDLLSINHLTKGELSSDGQSFLYLQREVDWEDNLWRDQLWRKQVHQAGSERQMTFGTTGIREPQWSPDGRNLSFVTKRDGDDEYQIYLLPNDGGEARRLAELPQAPSKHRWSPDGAFIYFMAFPAREKEEEKQIKDKTLIPRFEDPERHRHLWRVEITTGEVEQVSVPEASVVDYSFDRKGEHLLLSLAPGVILDLRHRSELWVSSPDGKETEQISNNLYQEGGARFSPDGSQIAYLAGVNRAGENYYNTNLFLIDRDTRETTLIAEDFAGEFRSFSWSESGESLFLTANIGVATHLFEYQIGPALLTPLTSGDFTLTDWSYLPDQEVHLLKIQSATDPGDYWILPEGESQPARLTNQHSQIEKQFLLPRQEKITWESADGHSIEGLLTYPLGYQDGDAPFPLIVQTHGGPRSTDQYGIWKTGDFLPITARQGYGTLQTNHRGGTGYGDEFLRDMVGGYFRNSHLDVLSGVDALIERGLADPEKLVKKGWSAGGHMTNKIITITDRFKAASSGAGAVEWMSQYGESDAAYNRGWWFGGKPWEKNAPTENYVQTSVFNELWKVTTPTLIFVGEKDVRVPATQSKMLYRALRDLGVETELYVAPGEPHGFKKPSHRLFRINKELEWFEKHVHNRSYEPLLPPRS</sequence>
<feature type="signal peptide" evidence="3">
    <location>
        <begin position="1"/>
        <end position="22"/>
    </location>
</feature>
<keyword evidence="6" id="KW-1185">Reference proteome</keyword>
<protein>
    <submittedName>
        <fullName evidence="5">Peptidase</fullName>
    </submittedName>
</protein>
<dbReference type="AlphaFoldDB" id="A0A918TV66"/>
<dbReference type="InterPro" id="IPR001375">
    <property type="entry name" value="Peptidase_S9_cat"/>
</dbReference>
<dbReference type="SUPFAM" id="SSF53474">
    <property type="entry name" value="alpha/beta-Hydrolases"/>
    <property type="match status" value="1"/>
</dbReference>
<evidence type="ECO:0000259" key="4">
    <source>
        <dbReference type="Pfam" id="PF00326"/>
    </source>
</evidence>
<keyword evidence="2" id="KW-0645">Protease</keyword>
<keyword evidence="3" id="KW-0732">Signal</keyword>
<comment type="caution">
    <text evidence="5">The sequence shown here is derived from an EMBL/GenBank/DDBJ whole genome shotgun (WGS) entry which is preliminary data.</text>
</comment>
<dbReference type="Gene3D" id="2.120.10.30">
    <property type="entry name" value="TolB, C-terminal domain"/>
    <property type="match status" value="1"/>
</dbReference>
<dbReference type="GO" id="GO:0006508">
    <property type="term" value="P:proteolysis"/>
    <property type="evidence" value="ECO:0007669"/>
    <property type="project" value="InterPro"/>
</dbReference>
<dbReference type="Gene3D" id="2.120.10.60">
    <property type="entry name" value="Tricorn protease N-terminal domain"/>
    <property type="match status" value="1"/>
</dbReference>
<dbReference type="RefSeq" id="WP_189573133.1">
    <property type="nucleotide sequence ID" value="NZ_BMXI01000018.1"/>
</dbReference>
<feature type="domain" description="Peptidase S9 prolyl oligopeptidase catalytic" evidence="4">
    <location>
        <begin position="457"/>
        <end position="659"/>
    </location>
</feature>
<dbReference type="SUPFAM" id="SSF82171">
    <property type="entry name" value="DPP6 N-terminal domain-like"/>
    <property type="match status" value="1"/>
</dbReference>
<dbReference type="Proteomes" id="UP000644507">
    <property type="component" value="Unassembled WGS sequence"/>
</dbReference>